<feature type="region of interest" description="Disordered" evidence="5">
    <location>
        <begin position="372"/>
        <end position="402"/>
    </location>
</feature>
<name>A0ABZ0RFB1_9BACT</name>
<dbReference type="InterPro" id="IPR012910">
    <property type="entry name" value="Plug_dom"/>
</dbReference>
<evidence type="ECO:0000259" key="8">
    <source>
        <dbReference type="Pfam" id="PF07715"/>
    </source>
</evidence>
<evidence type="ECO:0000256" key="2">
    <source>
        <dbReference type="ARBA" id="ARBA00023136"/>
    </source>
</evidence>
<dbReference type="PANTHER" id="PTHR40980">
    <property type="entry name" value="PLUG DOMAIN-CONTAINING PROTEIN"/>
    <property type="match status" value="1"/>
</dbReference>
<dbReference type="PANTHER" id="PTHR40980:SF4">
    <property type="entry name" value="TONB-DEPENDENT RECEPTOR-LIKE BETA-BARREL DOMAIN-CONTAINING PROTEIN"/>
    <property type="match status" value="1"/>
</dbReference>
<evidence type="ECO:0000256" key="4">
    <source>
        <dbReference type="RuleBase" id="RU003357"/>
    </source>
</evidence>
<dbReference type="InterPro" id="IPR036942">
    <property type="entry name" value="Beta-barrel_TonB_sf"/>
</dbReference>
<dbReference type="Pfam" id="PF00593">
    <property type="entry name" value="TonB_dep_Rec_b-barrel"/>
    <property type="match status" value="1"/>
</dbReference>
<comment type="subcellular location">
    <subcellularLocation>
        <location evidence="1 4">Cell outer membrane</location>
    </subcellularLocation>
</comment>
<dbReference type="Gene3D" id="2.170.130.10">
    <property type="entry name" value="TonB-dependent receptor, plug domain"/>
    <property type="match status" value="1"/>
</dbReference>
<evidence type="ECO:0000256" key="3">
    <source>
        <dbReference type="ARBA" id="ARBA00023237"/>
    </source>
</evidence>
<dbReference type="InterPro" id="IPR037066">
    <property type="entry name" value="Plug_dom_sf"/>
</dbReference>
<comment type="similarity">
    <text evidence="4">Belongs to the TonB-dependent receptor family.</text>
</comment>
<dbReference type="Gene3D" id="2.60.40.1120">
    <property type="entry name" value="Carboxypeptidase-like, regulatory domain"/>
    <property type="match status" value="1"/>
</dbReference>
<feature type="chain" id="PRO_5046134635" evidence="6">
    <location>
        <begin position="26"/>
        <end position="1133"/>
    </location>
</feature>
<dbReference type="RefSeq" id="WP_319831132.1">
    <property type="nucleotide sequence ID" value="NZ_CP138858.1"/>
</dbReference>
<evidence type="ECO:0000313" key="9">
    <source>
        <dbReference type="EMBL" id="WPJ94188.1"/>
    </source>
</evidence>
<keyword evidence="6" id="KW-0732">Signal</keyword>
<protein>
    <submittedName>
        <fullName evidence="9">TonB-dependent receptor</fullName>
    </submittedName>
</protein>
<evidence type="ECO:0000259" key="7">
    <source>
        <dbReference type="Pfam" id="PF00593"/>
    </source>
</evidence>
<keyword evidence="3" id="KW-0998">Cell outer membrane</keyword>
<dbReference type="InterPro" id="IPR008969">
    <property type="entry name" value="CarboxyPept-like_regulatory"/>
</dbReference>
<dbReference type="Pfam" id="PF07715">
    <property type="entry name" value="Plug"/>
    <property type="match status" value="1"/>
</dbReference>
<dbReference type="Proteomes" id="UP001324993">
    <property type="component" value="Chromosome"/>
</dbReference>
<feature type="domain" description="TonB-dependent receptor-like beta-barrel" evidence="7">
    <location>
        <begin position="619"/>
        <end position="1079"/>
    </location>
</feature>
<feature type="domain" description="TonB-dependent receptor plug" evidence="8">
    <location>
        <begin position="222"/>
        <end position="318"/>
    </location>
</feature>
<feature type="signal peptide" evidence="6">
    <location>
        <begin position="1"/>
        <end position="25"/>
    </location>
</feature>
<accession>A0ABZ0RFB1</accession>
<dbReference type="SUPFAM" id="SSF49464">
    <property type="entry name" value="Carboxypeptidase regulatory domain-like"/>
    <property type="match status" value="1"/>
</dbReference>
<keyword evidence="4" id="KW-0798">TonB box</keyword>
<evidence type="ECO:0000256" key="5">
    <source>
        <dbReference type="SAM" id="MobiDB-lite"/>
    </source>
</evidence>
<dbReference type="SUPFAM" id="SSF56935">
    <property type="entry name" value="Porins"/>
    <property type="match status" value="1"/>
</dbReference>
<dbReference type="Gene3D" id="2.40.170.20">
    <property type="entry name" value="TonB-dependent receptor, beta-barrel domain"/>
    <property type="match status" value="1"/>
</dbReference>
<feature type="compositionally biased region" description="Polar residues" evidence="5">
    <location>
        <begin position="381"/>
        <end position="391"/>
    </location>
</feature>
<gene>
    <name evidence="9" type="ORF">SH580_12165</name>
</gene>
<proteinExistence type="inferred from homology"/>
<evidence type="ECO:0000256" key="1">
    <source>
        <dbReference type="ARBA" id="ARBA00004442"/>
    </source>
</evidence>
<sequence>MNNKIYTSAVRVLFASLLAAQSALAIKIVVPDQYKDQVEEMKKAERQLRERELQGGDAPSDAKGMSIATSEAPEEAPKVAADEFLVQSVVEASATASEYEGTLAADQGLVSGQIVDKESGEPLSGVAILVEGEDIATVTAEDGRYSLGPVAAGQYTLSLIKGGYIEANVTDFTITGGEVSVFPFALPPRPAEMSDDVYELQDFTVTAEEANNLMMKLELKFDSSRALDVFSSEDFSKFAASDVASAVTRISGVSVNDGKFPSVRGLNDRYTVTTMNGMPVPSPDPFRKSPQFDIFPSSLLESIIVSKTASADLSGESTAANFNLITKQLPEEFFLKGSIGTGFHSGSIKDFRTFDRPDSYLLTDAAGGLKQAPFDEPLGSSDPNFQGSEQLGSKERDAQPNVSFSLSTGNTFEFANGGKLGLVFAGYHKRETSAILDAQNVQGYNFNGADRFVPVTITLPPFLGGGTVDTFENRSIPFGDETTYDHEEYEESVKLGALVGASYELNEDHRFFGNFFLSRTADTVVSRNFNGSNPDEQISEESDLFLLREQLYYVERSLALGQIGGEHKLPTIDLEPEMTWGLQRARTSQDEPDFRDTFVVHRYSDYPDGDIPESVSRDNPAYNVNSGDNLSLSSNSWRYVQEDEDTGRLDFALNPMDTVRVAFGGMARRAERTSEIQTFLEGRGDADPTGTTEAGTGITNANLRNGSRSIRGTSAAIRDIDALYLSTDLEPAEWIKLNFGYRFEDSILSVDSRTILDSSNSLANVFRQYDAARAEIASNPSADSSFYVRAAEADVLNVEDGQRFILGDSIARDLEDRVYLPSANLTLTPTKGMQLKLGYYETLNRPSFREITPDIFVDVGTGDQLGGNPFLQSSTADNYDFRVELYPEQFEFSLPFGEALFHADDMIGVSLFRKEIENPIEFLRPTDRNLDEIPFNNPEGAVAEGIEFEFSKNLGFVPIPYAEFFTFGGNMSFTSAMVGVSDAEKALLGLNVNTDEAQLDDERQLAEQPDRILNFNLTYEHPDYGTRVTLAYNKKSEILEAIGSEQDYDAFRGPTERLDLIVSHAFENGLTLNFSIKNLLDEGYETYFRNRAPDYSSGNISNMENPDEFGQDQPRKSVDTVGRSFSFSVAYDF</sequence>
<keyword evidence="10" id="KW-1185">Reference proteome</keyword>
<evidence type="ECO:0000313" key="10">
    <source>
        <dbReference type="Proteomes" id="UP001324993"/>
    </source>
</evidence>
<evidence type="ECO:0000256" key="6">
    <source>
        <dbReference type="SAM" id="SignalP"/>
    </source>
</evidence>
<keyword evidence="2 4" id="KW-0472">Membrane</keyword>
<feature type="region of interest" description="Disordered" evidence="5">
    <location>
        <begin position="46"/>
        <end position="75"/>
    </location>
</feature>
<dbReference type="InterPro" id="IPR000531">
    <property type="entry name" value="Beta-barrel_TonB"/>
</dbReference>
<organism evidence="9 10">
    <name type="scientific">Coraliomargarita algicola</name>
    <dbReference type="NCBI Taxonomy" id="3092156"/>
    <lineage>
        <taxon>Bacteria</taxon>
        <taxon>Pseudomonadati</taxon>
        <taxon>Verrucomicrobiota</taxon>
        <taxon>Opitutia</taxon>
        <taxon>Puniceicoccales</taxon>
        <taxon>Coraliomargaritaceae</taxon>
        <taxon>Coraliomargarita</taxon>
    </lineage>
</organism>
<reference evidence="9 10" key="1">
    <citation type="submission" date="2023-11" db="EMBL/GenBank/DDBJ databases">
        <title>Coraliomargarita sp. nov., isolated from marine algae.</title>
        <authorList>
            <person name="Lee J.K."/>
            <person name="Baek J.H."/>
            <person name="Kim J.M."/>
            <person name="Choi D.G."/>
            <person name="Jeon C.O."/>
        </authorList>
    </citation>
    <scope>NUCLEOTIDE SEQUENCE [LARGE SCALE GENOMIC DNA]</scope>
    <source>
        <strain evidence="9 10">J2-16</strain>
    </source>
</reference>
<feature type="region of interest" description="Disordered" evidence="5">
    <location>
        <begin position="1097"/>
        <end position="1116"/>
    </location>
</feature>
<dbReference type="Pfam" id="PF13620">
    <property type="entry name" value="CarboxypepD_reg"/>
    <property type="match status" value="1"/>
</dbReference>
<keyword evidence="9" id="KW-0675">Receptor</keyword>
<dbReference type="EMBL" id="CP138858">
    <property type="protein sequence ID" value="WPJ94188.1"/>
    <property type="molecule type" value="Genomic_DNA"/>
</dbReference>